<sequence>MDFLIAVITLIALLIFALGAVISIFLYEEFSIENQHLYFEYPHWQAPFVFAFLFVRHLHAFFFENIPLYLACKFRH</sequence>
<keyword evidence="4" id="KW-1185">Reference proteome</keyword>
<evidence type="ECO:0000313" key="4">
    <source>
        <dbReference type="Proteomes" id="UP000515917"/>
    </source>
</evidence>
<keyword evidence="1" id="KW-0472">Membrane</keyword>
<dbReference type="RefSeq" id="WP_130104736.1">
    <property type="nucleotide sequence ID" value="NZ_CP025781.1"/>
</dbReference>
<name>A0A7G3G4D4_9NEIS</name>
<organism evidence="2 4">
    <name type="scientific">Iodobacter fluviatilis</name>
    <dbReference type="NCBI Taxonomy" id="537"/>
    <lineage>
        <taxon>Bacteria</taxon>
        <taxon>Pseudomonadati</taxon>
        <taxon>Pseudomonadota</taxon>
        <taxon>Betaproteobacteria</taxon>
        <taxon>Neisseriales</taxon>
        <taxon>Chitinibacteraceae</taxon>
        <taxon>Iodobacter</taxon>
    </lineage>
</organism>
<evidence type="ECO:0000256" key="1">
    <source>
        <dbReference type="SAM" id="Phobius"/>
    </source>
</evidence>
<dbReference type="KEGG" id="ifl:C1H71_19995"/>
<accession>A0A7G3G4D4</accession>
<dbReference type="EMBL" id="CP025781">
    <property type="protein sequence ID" value="QBC45579.1"/>
    <property type="molecule type" value="Genomic_DNA"/>
</dbReference>
<evidence type="ECO:0000313" key="3">
    <source>
        <dbReference type="EMBL" id="QBC45579.1"/>
    </source>
</evidence>
<keyword evidence="1" id="KW-0812">Transmembrane</keyword>
<protein>
    <submittedName>
        <fullName evidence="2">Uncharacterized protein</fullName>
    </submittedName>
</protein>
<dbReference type="KEGG" id="ifl:C1H71_00060"/>
<proteinExistence type="predicted"/>
<dbReference type="Proteomes" id="UP000515917">
    <property type="component" value="Chromosome"/>
</dbReference>
<feature type="transmembrane region" description="Helical" evidence="1">
    <location>
        <begin position="7"/>
        <end position="27"/>
    </location>
</feature>
<dbReference type="EMBL" id="CP025781">
    <property type="protein sequence ID" value="QBC42107.1"/>
    <property type="molecule type" value="Genomic_DNA"/>
</dbReference>
<reference evidence="2 4" key="1">
    <citation type="submission" date="2018-01" db="EMBL/GenBank/DDBJ databases">
        <title>Genome sequence of Iodobacter sp. strain PCH194 isolated from Indian Trans-Himalaya.</title>
        <authorList>
            <person name="Kumar V."/>
            <person name="Thakur V."/>
            <person name="Kumar S."/>
            <person name="Singh D."/>
        </authorList>
    </citation>
    <scope>NUCLEOTIDE SEQUENCE [LARGE SCALE GENOMIC DNA]</scope>
    <source>
        <strain evidence="2 4">PCH194</strain>
    </source>
</reference>
<gene>
    <name evidence="2" type="ORF">C1H71_00060</name>
    <name evidence="3" type="ORF">C1H71_19995</name>
</gene>
<keyword evidence="1" id="KW-1133">Transmembrane helix</keyword>
<feature type="transmembrane region" description="Helical" evidence="1">
    <location>
        <begin position="47"/>
        <end position="70"/>
    </location>
</feature>
<evidence type="ECO:0000313" key="2">
    <source>
        <dbReference type="EMBL" id="QBC42107.1"/>
    </source>
</evidence>
<dbReference type="AlphaFoldDB" id="A0A7G3G4D4"/>